<accession>A0AAV4ZZQ6</accession>
<protein>
    <submittedName>
        <fullName evidence="1">Uncharacterized protein</fullName>
    </submittedName>
</protein>
<dbReference type="AlphaFoldDB" id="A0AAV4ZZQ6"/>
<dbReference type="Proteomes" id="UP001050691">
    <property type="component" value="Unassembled WGS sequence"/>
</dbReference>
<name>A0AAV4ZZQ6_9AGAM</name>
<organism evidence="1 2">
    <name type="scientific">Clathrus columnatus</name>
    <dbReference type="NCBI Taxonomy" id="1419009"/>
    <lineage>
        <taxon>Eukaryota</taxon>
        <taxon>Fungi</taxon>
        <taxon>Dikarya</taxon>
        <taxon>Basidiomycota</taxon>
        <taxon>Agaricomycotina</taxon>
        <taxon>Agaricomycetes</taxon>
        <taxon>Phallomycetidae</taxon>
        <taxon>Phallales</taxon>
        <taxon>Clathraceae</taxon>
        <taxon>Clathrus</taxon>
    </lineage>
</organism>
<reference evidence="1" key="1">
    <citation type="submission" date="2021-10" db="EMBL/GenBank/DDBJ databases">
        <title>De novo Genome Assembly of Clathrus columnatus (Basidiomycota, Fungi) Using Illumina and Nanopore Sequence Data.</title>
        <authorList>
            <person name="Ogiso-Tanaka E."/>
            <person name="Itagaki H."/>
            <person name="Hosoya T."/>
            <person name="Hosaka K."/>
        </authorList>
    </citation>
    <scope>NUCLEOTIDE SEQUENCE</scope>
    <source>
        <strain evidence="1">MO-923</strain>
    </source>
</reference>
<proteinExistence type="predicted"/>
<gene>
    <name evidence="1" type="ORF">Clacol_002049</name>
</gene>
<evidence type="ECO:0000313" key="1">
    <source>
        <dbReference type="EMBL" id="GJJ07844.1"/>
    </source>
</evidence>
<keyword evidence="2" id="KW-1185">Reference proteome</keyword>
<dbReference type="EMBL" id="BPWL01000002">
    <property type="protein sequence ID" value="GJJ07844.1"/>
    <property type="molecule type" value="Genomic_DNA"/>
</dbReference>
<evidence type="ECO:0000313" key="2">
    <source>
        <dbReference type="Proteomes" id="UP001050691"/>
    </source>
</evidence>
<sequence>MELSEKHPIEALPCPSSPQANVLIFVAWDEEEKGVNVKHARSVSRELIAMIDGAADRELKEYENKGYGNYDNLKLCEKQRILRA</sequence>
<comment type="caution">
    <text evidence="1">The sequence shown here is derived from an EMBL/GenBank/DDBJ whole genome shotgun (WGS) entry which is preliminary data.</text>
</comment>